<dbReference type="InterPro" id="IPR001505">
    <property type="entry name" value="Copper_CuA"/>
</dbReference>
<keyword evidence="2" id="KW-0479">Metal-binding</keyword>
<reference evidence="6" key="1">
    <citation type="submission" date="2018-05" db="EMBL/GenBank/DDBJ databases">
        <authorList>
            <person name="Lanie J.A."/>
            <person name="Ng W.-L."/>
            <person name="Kazmierczak K.M."/>
            <person name="Andrzejewski T.M."/>
            <person name="Davidsen T.M."/>
            <person name="Wayne K.J."/>
            <person name="Tettelin H."/>
            <person name="Glass J.I."/>
            <person name="Rusch D."/>
            <person name="Podicherti R."/>
            <person name="Tsui H.-C.T."/>
            <person name="Winkler M.E."/>
        </authorList>
    </citation>
    <scope>NUCLEOTIDE SEQUENCE</scope>
</reference>
<dbReference type="PROSITE" id="PS00078">
    <property type="entry name" value="COX2"/>
    <property type="match status" value="1"/>
</dbReference>
<comment type="subcellular location">
    <subcellularLocation>
        <location evidence="1">Cell envelope</location>
    </subcellularLocation>
</comment>
<dbReference type="GO" id="GO:0005507">
    <property type="term" value="F:copper ion binding"/>
    <property type="evidence" value="ECO:0007669"/>
    <property type="project" value="InterPro"/>
</dbReference>
<dbReference type="CDD" id="cd13916">
    <property type="entry name" value="CuRO_HCO_II_like_1"/>
    <property type="match status" value="1"/>
</dbReference>
<dbReference type="PANTHER" id="PTHR42838">
    <property type="entry name" value="CYTOCHROME C OXIDASE SUBUNIT II"/>
    <property type="match status" value="1"/>
</dbReference>
<keyword evidence="3" id="KW-0186">Copper</keyword>
<evidence type="ECO:0000256" key="1">
    <source>
        <dbReference type="ARBA" id="ARBA00004196"/>
    </source>
</evidence>
<dbReference type="AlphaFoldDB" id="A0A382TIL9"/>
<evidence type="ECO:0000259" key="5">
    <source>
        <dbReference type="PROSITE" id="PS50857"/>
    </source>
</evidence>
<dbReference type="Pfam" id="PF00116">
    <property type="entry name" value="COX2"/>
    <property type="match status" value="1"/>
</dbReference>
<feature type="transmembrane region" description="Helical" evidence="4">
    <location>
        <begin position="46"/>
        <end position="63"/>
    </location>
</feature>
<feature type="transmembrane region" description="Helical" evidence="4">
    <location>
        <begin position="6"/>
        <end position="25"/>
    </location>
</feature>
<dbReference type="PANTHER" id="PTHR42838:SF2">
    <property type="entry name" value="NITROUS-OXIDE REDUCTASE"/>
    <property type="match status" value="1"/>
</dbReference>
<keyword evidence="4" id="KW-1133">Transmembrane helix</keyword>
<dbReference type="GO" id="GO:0030313">
    <property type="term" value="C:cell envelope"/>
    <property type="evidence" value="ECO:0007669"/>
    <property type="project" value="UniProtKB-SubCell"/>
</dbReference>
<dbReference type="PROSITE" id="PS50857">
    <property type="entry name" value="COX2_CUA"/>
    <property type="match status" value="1"/>
</dbReference>
<dbReference type="InterPro" id="IPR008972">
    <property type="entry name" value="Cupredoxin"/>
</dbReference>
<sequence length="173" mass="19005">MQEIAWNISILFMGLLAVVFAVVAAGSRVQAASGVLINVGGKLRMVLFWILIVALVPIAWLTLADLPYPPSNGGTGQAKEIKAIGSQWSWELSDDKVAVGQEVDFHVTSTDVNHGFAIYDSQLRLVTQIQSMPGYTNVLRHTFYEPGTYKILCLEYCGLGHHEMSAEINVVKR</sequence>
<organism evidence="6">
    <name type="scientific">marine metagenome</name>
    <dbReference type="NCBI Taxonomy" id="408172"/>
    <lineage>
        <taxon>unclassified sequences</taxon>
        <taxon>metagenomes</taxon>
        <taxon>ecological metagenomes</taxon>
    </lineage>
</organism>
<evidence type="ECO:0000256" key="4">
    <source>
        <dbReference type="SAM" id="Phobius"/>
    </source>
</evidence>
<name>A0A382TIL9_9ZZZZ</name>
<dbReference type="GO" id="GO:0016020">
    <property type="term" value="C:membrane"/>
    <property type="evidence" value="ECO:0007669"/>
    <property type="project" value="InterPro"/>
</dbReference>
<keyword evidence="4" id="KW-0812">Transmembrane</keyword>
<dbReference type="Gene3D" id="2.60.40.420">
    <property type="entry name" value="Cupredoxins - blue copper proteins"/>
    <property type="match status" value="1"/>
</dbReference>
<proteinExistence type="predicted"/>
<evidence type="ECO:0000256" key="3">
    <source>
        <dbReference type="ARBA" id="ARBA00023008"/>
    </source>
</evidence>
<dbReference type="GO" id="GO:0004129">
    <property type="term" value="F:cytochrome-c oxidase activity"/>
    <property type="evidence" value="ECO:0007669"/>
    <property type="project" value="InterPro"/>
</dbReference>
<dbReference type="InterPro" id="IPR002429">
    <property type="entry name" value="CcO_II-like_C"/>
</dbReference>
<feature type="domain" description="Cytochrome oxidase subunit II copper A binding" evidence="5">
    <location>
        <begin position="76"/>
        <end position="173"/>
    </location>
</feature>
<accession>A0A382TIL9</accession>
<evidence type="ECO:0000313" key="6">
    <source>
        <dbReference type="EMBL" id="SVD21625.1"/>
    </source>
</evidence>
<dbReference type="SUPFAM" id="SSF49503">
    <property type="entry name" value="Cupredoxins"/>
    <property type="match status" value="1"/>
</dbReference>
<evidence type="ECO:0000256" key="2">
    <source>
        <dbReference type="ARBA" id="ARBA00022723"/>
    </source>
</evidence>
<protein>
    <recommendedName>
        <fullName evidence="5">Cytochrome oxidase subunit II copper A binding domain-containing protein</fullName>
    </recommendedName>
</protein>
<dbReference type="EMBL" id="UINC01136706">
    <property type="protein sequence ID" value="SVD21625.1"/>
    <property type="molecule type" value="Genomic_DNA"/>
</dbReference>
<keyword evidence="4" id="KW-0472">Membrane</keyword>
<dbReference type="InterPro" id="IPR051403">
    <property type="entry name" value="NosZ/Cyto_c_oxidase_sub2"/>
</dbReference>
<gene>
    <name evidence="6" type="ORF">METZ01_LOCUS374479</name>
</gene>